<evidence type="ECO:0000313" key="1">
    <source>
        <dbReference type="EMBL" id="EPN38777.1"/>
    </source>
</evidence>
<sequence length="24" mass="2901">KELGVEKSAWTLPAPYAHWLERYR</sequence>
<dbReference type="EMBL" id="AOKG01002155">
    <property type="protein sequence ID" value="EPN38777.1"/>
    <property type="molecule type" value="Genomic_DNA"/>
</dbReference>
<dbReference type="Proteomes" id="UP000015729">
    <property type="component" value="Unassembled WGS sequence"/>
</dbReference>
<name>S6UK28_PSESF</name>
<comment type="caution">
    <text evidence="1">The sequence shown here is derived from an EMBL/GenBank/DDBJ whole genome shotgun (WGS) entry which is preliminary data.</text>
</comment>
<reference evidence="1 2" key="1">
    <citation type="journal article" date="2013" name="PLoS Pathog.">
        <title>Genomic analysis of the Kiwifruit pathogen Pseudomonas syringae pv. actinidiae provides insight into the origins of an emergent plant disease.</title>
        <authorList>
            <person name="McCann H.C."/>
            <person name="Rikkerink E.H."/>
            <person name="Bertels F."/>
            <person name="Fiers M."/>
            <person name="Lu A."/>
            <person name="Rees-George J."/>
            <person name="Andersen M.T."/>
            <person name="Gleave A.P."/>
            <person name="Haubold B."/>
            <person name="Wohlers M.W."/>
            <person name="Guttman D.S."/>
            <person name="Wang P.W."/>
            <person name="Straub C."/>
            <person name="Vanneste J.L."/>
            <person name="Rainey P.B."/>
            <person name="Templeton M.D."/>
        </authorList>
    </citation>
    <scope>NUCLEOTIDE SEQUENCE [LARGE SCALE GENOMIC DNA]</scope>
    <source>
        <strain evidence="1 2">ICMP 18807</strain>
    </source>
</reference>
<proteinExistence type="predicted"/>
<dbReference type="AlphaFoldDB" id="S6UK28"/>
<protein>
    <submittedName>
        <fullName evidence="1">NADH:flavin oxidoreductase</fullName>
    </submittedName>
</protein>
<accession>S6UK28</accession>
<organism evidence="1 2">
    <name type="scientific">Pseudomonas syringae pv. actinidiae ICMP 18807</name>
    <dbReference type="NCBI Taxonomy" id="1194404"/>
    <lineage>
        <taxon>Bacteria</taxon>
        <taxon>Pseudomonadati</taxon>
        <taxon>Pseudomonadota</taxon>
        <taxon>Gammaproteobacteria</taxon>
        <taxon>Pseudomonadales</taxon>
        <taxon>Pseudomonadaceae</taxon>
        <taxon>Pseudomonas</taxon>
        <taxon>Pseudomonas syringae</taxon>
    </lineage>
</organism>
<evidence type="ECO:0000313" key="2">
    <source>
        <dbReference type="Proteomes" id="UP000015729"/>
    </source>
</evidence>
<feature type="non-terminal residue" evidence="1">
    <location>
        <position position="1"/>
    </location>
</feature>
<gene>
    <name evidence="1" type="ORF">A244_31342</name>
</gene>